<feature type="transmembrane region" description="Helical" evidence="4">
    <location>
        <begin position="338"/>
        <end position="358"/>
    </location>
</feature>
<keyword evidence="4" id="KW-1133">Transmembrane helix</keyword>
<name>A0A423X344_9PEZI</name>
<dbReference type="PANTHER" id="PTHR11360">
    <property type="entry name" value="MONOCARBOXYLATE TRANSPORTER"/>
    <property type="match status" value="1"/>
</dbReference>
<feature type="transmembrane region" description="Helical" evidence="4">
    <location>
        <begin position="142"/>
        <end position="161"/>
    </location>
</feature>
<accession>A0A423X344</accession>
<comment type="subcellular location">
    <subcellularLocation>
        <location evidence="1">Membrane</location>
        <topology evidence="1">Multi-pass membrane protein</topology>
    </subcellularLocation>
</comment>
<dbReference type="InterPro" id="IPR020846">
    <property type="entry name" value="MFS_dom"/>
</dbReference>
<feature type="transmembrane region" description="Helical" evidence="4">
    <location>
        <begin position="400"/>
        <end position="418"/>
    </location>
</feature>
<comment type="similarity">
    <text evidence="2">Belongs to the major facilitator superfamily. Monocarboxylate porter (TC 2.A.1.13) family.</text>
</comment>
<dbReference type="SUPFAM" id="SSF103473">
    <property type="entry name" value="MFS general substrate transporter"/>
    <property type="match status" value="1"/>
</dbReference>
<feature type="transmembrane region" description="Helical" evidence="4">
    <location>
        <begin position="167"/>
        <end position="187"/>
    </location>
</feature>
<feature type="transmembrane region" description="Helical" evidence="4">
    <location>
        <begin position="112"/>
        <end position="135"/>
    </location>
</feature>
<sequence>MAVKTLEPNSMGVLNNGTNALTESREAQLDAAESPISEDDTQGTEEKSARVTTGPSTKQALIPKAPNGGLRAWLQVLGGFVIYLNTWGLMISFGVFQSYYENHLLTNSSSSAISWIGTVQAFFLIEIGVITGPLYDQGYQRYILATGALLLTLGVMMTSIATEYYSVFLSLGVCSGIGMGCMFFPGITSINTYFSTKRGLASGIAALGSGVGAIVYPIVLRELLTRVSFPWAVRTVGFIILVTNIVPLLVMRPLWLPSGKRKLFDKNVFKDFAYTFWSLKNVISWIGIQIPIFYVTLYATEIVGISQDNAFYMSAIIGAGSLPGRIITAVASDKFGPMWVYAGTMCFAGIIALVWIRVTTYGGLIVVALLYGFAYGGIASLPPSAIAALTPDLTTLGTRIGTSFAFAGLAMLVGPPIAGAIKNNSTDYKGAFGFSGAMTTVGGLILFLAAHLHQRQVRRTVHDGGKA</sequence>
<feature type="compositionally biased region" description="Polar residues" evidence="3">
    <location>
        <begin position="12"/>
        <end position="22"/>
    </location>
</feature>
<evidence type="ECO:0000256" key="4">
    <source>
        <dbReference type="SAM" id="Phobius"/>
    </source>
</evidence>
<dbReference type="Proteomes" id="UP000283895">
    <property type="component" value="Unassembled WGS sequence"/>
</dbReference>
<feature type="transmembrane region" description="Helical" evidence="4">
    <location>
        <begin position="272"/>
        <end position="299"/>
    </location>
</feature>
<feature type="transmembrane region" description="Helical" evidence="4">
    <location>
        <begin position="231"/>
        <end position="251"/>
    </location>
</feature>
<dbReference type="OrthoDB" id="6509908at2759"/>
<dbReference type="Pfam" id="PF07690">
    <property type="entry name" value="MFS_1"/>
    <property type="match status" value="1"/>
</dbReference>
<gene>
    <name evidence="6" type="ORF">VMCG_02036</name>
</gene>
<keyword evidence="7" id="KW-1185">Reference proteome</keyword>
<keyword evidence="4" id="KW-0472">Membrane</keyword>
<feature type="transmembrane region" description="Helical" evidence="4">
    <location>
        <begin position="364"/>
        <end position="388"/>
    </location>
</feature>
<feature type="region of interest" description="Disordered" evidence="3">
    <location>
        <begin position="1"/>
        <end position="57"/>
    </location>
</feature>
<protein>
    <recommendedName>
        <fullName evidence="5">Major facilitator superfamily (MFS) profile domain-containing protein</fullName>
    </recommendedName>
</protein>
<dbReference type="PANTHER" id="PTHR11360:SF234">
    <property type="entry name" value="MFS-TYPE TRANSPORTER DBAD-RELATED"/>
    <property type="match status" value="1"/>
</dbReference>
<dbReference type="PROSITE" id="PS50850">
    <property type="entry name" value="MFS"/>
    <property type="match status" value="1"/>
</dbReference>
<proteinExistence type="inferred from homology"/>
<organism evidence="6 7">
    <name type="scientific">Cytospora schulzeri</name>
    <dbReference type="NCBI Taxonomy" id="448051"/>
    <lineage>
        <taxon>Eukaryota</taxon>
        <taxon>Fungi</taxon>
        <taxon>Dikarya</taxon>
        <taxon>Ascomycota</taxon>
        <taxon>Pezizomycotina</taxon>
        <taxon>Sordariomycetes</taxon>
        <taxon>Sordariomycetidae</taxon>
        <taxon>Diaporthales</taxon>
        <taxon>Cytosporaceae</taxon>
        <taxon>Cytospora</taxon>
    </lineage>
</organism>
<dbReference type="InterPro" id="IPR036259">
    <property type="entry name" value="MFS_trans_sf"/>
</dbReference>
<dbReference type="Gene3D" id="1.20.1250.20">
    <property type="entry name" value="MFS general substrate transporter like domains"/>
    <property type="match status" value="2"/>
</dbReference>
<dbReference type="EMBL" id="LKEA01000003">
    <property type="protein sequence ID" value="ROW10095.1"/>
    <property type="molecule type" value="Genomic_DNA"/>
</dbReference>
<feature type="domain" description="Major facilitator superfamily (MFS) profile" evidence="5">
    <location>
        <begin position="71"/>
        <end position="454"/>
    </location>
</feature>
<dbReference type="CDD" id="cd17352">
    <property type="entry name" value="MFS_MCT_SLC16"/>
    <property type="match status" value="1"/>
</dbReference>
<reference evidence="6 7" key="1">
    <citation type="submission" date="2015-09" db="EMBL/GenBank/DDBJ databases">
        <title>Host preference determinants of Valsa canker pathogens revealed by comparative genomics.</title>
        <authorList>
            <person name="Yin Z."/>
            <person name="Huang L."/>
        </authorList>
    </citation>
    <scope>NUCLEOTIDE SEQUENCE [LARGE SCALE GENOMIC DNA]</scope>
    <source>
        <strain evidence="6 7">03-1</strain>
    </source>
</reference>
<evidence type="ECO:0000259" key="5">
    <source>
        <dbReference type="PROSITE" id="PS50850"/>
    </source>
</evidence>
<comment type="caution">
    <text evidence="6">The sequence shown here is derived from an EMBL/GenBank/DDBJ whole genome shotgun (WGS) entry which is preliminary data.</text>
</comment>
<evidence type="ECO:0000256" key="2">
    <source>
        <dbReference type="ARBA" id="ARBA00006727"/>
    </source>
</evidence>
<evidence type="ECO:0000313" key="7">
    <source>
        <dbReference type="Proteomes" id="UP000283895"/>
    </source>
</evidence>
<feature type="transmembrane region" description="Helical" evidence="4">
    <location>
        <begin position="80"/>
        <end position="100"/>
    </location>
</feature>
<evidence type="ECO:0000256" key="1">
    <source>
        <dbReference type="ARBA" id="ARBA00004141"/>
    </source>
</evidence>
<feature type="transmembrane region" description="Helical" evidence="4">
    <location>
        <begin position="311"/>
        <end position="331"/>
    </location>
</feature>
<feature type="transmembrane region" description="Helical" evidence="4">
    <location>
        <begin position="199"/>
        <end position="219"/>
    </location>
</feature>
<evidence type="ECO:0000313" key="6">
    <source>
        <dbReference type="EMBL" id="ROW10095.1"/>
    </source>
</evidence>
<dbReference type="InterPro" id="IPR011701">
    <property type="entry name" value="MFS"/>
</dbReference>
<dbReference type="InterPro" id="IPR050327">
    <property type="entry name" value="Proton-linked_MCT"/>
</dbReference>
<keyword evidence="4" id="KW-0812">Transmembrane</keyword>
<dbReference type="GO" id="GO:0022857">
    <property type="term" value="F:transmembrane transporter activity"/>
    <property type="evidence" value="ECO:0007669"/>
    <property type="project" value="InterPro"/>
</dbReference>
<dbReference type="GO" id="GO:0016020">
    <property type="term" value="C:membrane"/>
    <property type="evidence" value="ECO:0007669"/>
    <property type="project" value="UniProtKB-SubCell"/>
</dbReference>
<feature type="transmembrane region" description="Helical" evidence="4">
    <location>
        <begin position="430"/>
        <end position="450"/>
    </location>
</feature>
<evidence type="ECO:0000256" key="3">
    <source>
        <dbReference type="SAM" id="MobiDB-lite"/>
    </source>
</evidence>
<dbReference type="AlphaFoldDB" id="A0A423X344"/>